<reference evidence="2 3" key="1">
    <citation type="submission" date="2022-10" db="EMBL/GenBank/DDBJ databases">
        <title>Chitinophaga nivalis PC15 sp. nov., isolated from Pyeongchang county, South Korea.</title>
        <authorList>
            <person name="Trinh H.N."/>
        </authorList>
    </citation>
    <scope>NUCLEOTIDE SEQUENCE [LARGE SCALE GENOMIC DNA]</scope>
    <source>
        <strain evidence="2 3">PC14</strain>
    </source>
</reference>
<protein>
    <submittedName>
        <fullName evidence="2">SMI1/KNR4 family protein</fullName>
    </submittedName>
</protein>
<name>A0ABT3IJX7_9BACT</name>
<proteinExistence type="predicted"/>
<dbReference type="Pfam" id="PF09346">
    <property type="entry name" value="SMI1_KNR4"/>
    <property type="match status" value="1"/>
</dbReference>
<dbReference type="SUPFAM" id="SSF160631">
    <property type="entry name" value="SMI1/KNR4-like"/>
    <property type="match status" value="1"/>
</dbReference>
<dbReference type="InterPro" id="IPR018958">
    <property type="entry name" value="Knr4/Smi1-like_dom"/>
</dbReference>
<dbReference type="RefSeq" id="WP_264729578.1">
    <property type="nucleotide sequence ID" value="NZ_JAPDNR010000001.1"/>
</dbReference>
<dbReference type="Gene3D" id="3.40.1580.10">
    <property type="entry name" value="SMI1/KNR4-like"/>
    <property type="match status" value="1"/>
</dbReference>
<dbReference type="Proteomes" id="UP001207742">
    <property type="component" value="Unassembled WGS sequence"/>
</dbReference>
<evidence type="ECO:0000313" key="3">
    <source>
        <dbReference type="Proteomes" id="UP001207742"/>
    </source>
</evidence>
<dbReference type="EMBL" id="JAPDNS010000001">
    <property type="protein sequence ID" value="MCW3484059.1"/>
    <property type="molecule type" value="Genomic_DNA"/>
</dbReference>
<keyword evidence="3" id="KW-1185">Reference proteome</keyword>
<sequence length="454" mass="51683">MQQYDEQINRIKEKLSAARLKDTQLKVFGADHHTYYLDNPIDPTQLTSFEAAYQVVLPHAYKAFLCQVGNGGKSYMDAAAGPFYGIYPFGKHLDDLTTDPKTYLSRPAKIYPYMSDSRWTALNREIDSEPPLSDELYEAAVGNLFAGILPIGSQGCTYIHGLVLNGAHQGKVVNMDTDRQKPVFTFEDNFLDWYERWLDEIISGDLLNENAGWFGYTIGGTVHSLLEKFHTLTIPEAKTACLKGILSKAHITDAEAAIIESKYLAAAAGYQELWLNILVKFRYDQAVPHLITYSHISLLPVFQFVFWYAKDKARDWLPVIEKQRHQITDEETFRFCTYLLEAMAIDYGYLVVPFTRHAQEAIRQTAFYALGELKRKADYIAIFITGLGDPSNVVVHATLQALQGIKDPRLLYHYKKITNRFPDEQDYILANLEHRLAENGLSVAELRKIEPEGM</sequence>
<feature type="domain" description="Knr4/Smi1-like" evidence="1">
    <location>
        <begin position="40"/>
        <end position="195"/>
    </location>
</feature>
<comment type="caution">
    <text evidence="2">The sequence shown here is derived from an EMBL/GenBank/DDBJ whole genome shotgun (WGS) entry which is preliminary data.</text>
</comment>
<gene>
    <name evidence="2" type="ORF">OL497_09155</name>
</gene>
<evidence type="ECO:0000313" key="2">
    <source>
        <dbReference type="EMBL" id="MCW3484059.1"/>
    </source>
</evidence>
<dbReference type="InterPro" id="IPR037883">
    <property type="entry name" value="Knr4/Smi1-like_sf"/>
</dbReference>
<organism evidence="2 3">
    <name type="scientific">Chitinophaga nivalis</name>
    <dbReference type="NCBI Taxonomy" id="2991709"/>
    <lineage>
        <taxon>Bacteria</taxon>
        <taxon>Pseudomonadati</taxon>
        <taxon>Bacteroidota</taxon>
        <taxon>Chitinophagia</taxon>
        <taxon>Chitinophagales</taxon>
        <taxon>Chitinophagaceae</taxon>
        <taxon>Chitinophaga</taxon>
    </lineage>
</organism>
<accession>A0ABT3IJX7</accession>
<evidence type="ECO:0000259" key="1">
    <source>
        <dbReference type="Pfam" id="PF09346"/>
    </source>
</evidence>